<evidence type="ECO:0000256" key="2">
    <source>
        <dbReference type="ARBA" id="ARBA00023125"/>
    </source>
</evidence>
<protein>
    <submittedName>
        <fullName evidence="6">DNA-binding MurR/RpiR family transcriptional regulator</fullName>
    </submittedName>
</protein>
<dbReference type="InterPro" id="IPR009057">
    <property type="entry name" value="Homeodomain-like_sf"/>
</dbReference>
<dbReference type="GO" id="GO:0003677">
    <property type="term" value="F:DNA binding"/>
    <property type="evidence" value="ECO:0007669"/>
    <property type="project" value="UniProtKB-KW"/>
</dbReference>
<evidence type="ECO:0000313" key="7">
    <source>
        <dbReference type="Proteomes" id="UP000543642"/>
    </source>
</evidence>
<dbReference type="InterPro" id="IPR035472">
    <property type="entry name" value="RpiR-like_SIS"/>
</dbReference>
<gene>
    <name evidence="6" type="ORF">HNP82_002193</name>
</gene>
<dbReference type="PANTHER" id="PTHR30514">
    <property type="entry name" value="GLUCOKINASE"/>
    <property type="match status" value="1"/>
</dbReference>
<dbReference type="Pfam" id="PF01418">
    <property type="entry name" value="HTH_6"/>
    <property type="match status" value="1"/>
</dbReference>
<comment type="caution">
    <text evidence="6">The sequence shown here is derived from an EMBL/GenBank/DDBJ whole genome shotgun (WGS) entry which is preliminary data.</text>
</comment>
<keyword evidence="1" id="KW-0805">Transcription regulation</keyword>
<dbReference type="SUPFAM" id="SSF46689">
    <property type="entry name" value="Homeodomain-like"/>
    <property type="match status" value="1"/>
</dbReference>
<dbReference type="GO" id="GO:1901135">
    <property type="term" value="P:carbohydrate derivative metabolic process"/>
    <property type="evidence" value="ECO:0007669"/>
    <property type="project" value="InterPro"/>
</dbReference>
<dbReference type="SUPFAM" id="SSF53697">
    <property type="entry name" value="SIS domain"/>
    <property type="match status" value="1"/>
</dbReference>
<name>A0A7W8HB06_9FIRM</name>
<keyword evidence="2 6" id="KW-0238">DNA-binding</keyword>
<dbReference type="Proteomes" id="UP000543642">
    <property type="component" value="Unassembled WGS sequence"/>
</dbReference>
<dbReference type="Pfam" id="PF01380">
    <property type="entry name" value="SIS"/>
    <property type="match status" value="1"/>
</dbReference>
<dbReference type="Gene3D" id="3.40.50.10490">
    <property type="entry name" value="Glucose-6-phosphate isomerase like protein, domain 1"/>
    <property type="match status" value="1"/>
</dbReference>
<reference evidence="6 7" key="1">
    <citation type="submission" date="2020-08" db="EMBL/GenBank/DDBJ databases">
        <title>Genomic Encyclopedia of Type Strains, Phase IV (KMG-IV): sequencing the most valuable type-strain genomes for metagenomic binning, comparative biology and taxonomic classification.</title>
        <authorList>
            <person name="Goeker M."/>
        </authorList>
    </citation>
    <scope>NUCLEOTIDE SEQUENCE [LARGE SCALE GENOMIC DNA]</scope>
    <source>
        <strain evidence="6 7">DSM 106146</strain>
    </source>
</reference>
<sequence>MEVAADLLKKIEDSYKTFSKGQKRIANYICENYDKAVHLTAAKLGSIVGVSESTVVRFATELGFKGYPQFQRALEEIVKNRLNSIQRMTLTNDRVEDSDIVETVLRGDYDNIKQTLEALDREEFNKAVEAICASRRIYIVGGRSSEVLARFFYYYLNYIFDNVRIISSDSLAESMEDVHRIGEHDVIIGISFPRYSMDTVRVMEYSRKRGAVGIALTDSAASPMVEYARYNLFAESNMASIADSLVAPLSVINALITALSLKNKEKVMDTMRTLENIWEEYGVYKTSQDSEELSGL</sequence>
<evidence type="ECO:0000256" key="3">
    <source>
        <dbReference type="ARBA" id="ARBA00023163"/>
    </source>
</evidence>
<dbReference type="InterPro" id="IPR047640">
    <property type="entry name" value="RpiR-like"/>
</dbReference>
<dbReference type="PANTHER" id="PTHR30514:SF18">
    <property type="entry name" value="RPIR-FAMILY TRANSCRIPTIONAL REGULATOR"/>
    <property type="match status" value="1"/>
</dbReference>
<dbReference type="Gene3D" id="1.10.10.10">
    <property type="entry name" value="Winged helix-like DNA-binding domain superfamily/Winged helix DNA-binding domain"/>
    <property type="match status" value="1"/>
</dbReference>
<dbReference type="PROSITE" id="PS51464">
    <property type="entry name" value="SIS"/>
    <property type="match status" value="1"/>
</dbReference>
<organism evidence="6 7">
    <name type="scientific">Catenibacillus scindens</name>
    <dbReference type="NCBI Taxonomy" id="673271"/>
    <lineage>
        <taxon>Bacteria</taxon>
        <taxon>Bacillati</taxon>
        <taxon>Bacillota</taxon>
        <taxon>Clostridia</taxon>
        <taxon>Lachnospirales</taxon>
        <taxon>Lachnospiraceae</taxon>
        <taxon>Catenibacillus</taxon>
    </lineage>
</organism>
<dbReference type="GO" id="GO:0097367">
    <property type="term" value="F:carbohydrate derivative binding"/>
    <property type="evidence" value="ECO:0007669"/>
    <property type="project" value="InterPro"/>
</dbReference>
<dbReference type="RefSeq" id="WP_183774425.1">
    <property type="nucleotide sequence ID" value="NZ_CAWVEG010000192.1"/>
</dbReference>
<dbReference type="CDD" id="cd05013">
    <property type="entry name" value="SIS_RpiR"/>
    <property type="match status" value="1"/>
</dbReference>
<dbReference type="PROSITE" id="PS51071">
    <property type="entry name" value="HTH_RPIR"/>
    <property type="match status" value="1"/>
</dbReference>
<keyword evidence="7" id="KW-1185">Reference proteome</keyword>
<dbReference type="InterPro" id="IPR001347">
    <property type="entry name" value="SIS_dom"/>
</dbReference>
<dbReference type="InterPro" id="IPR000281">
    <property type="entry name" value="HTH_RpiR"/>
</dbReference>
<evidence type="ECO:0000259" key="4">
    <source>
        <dbReference type="PROSITE" id="PS51071"/>
    </source>
</evidence>
<proteinExistence type="predicted"/>
<feature type="domain" description="SIS" evidence="5">
    <location>
        <begin position="127"/>
        <end position="265"/>
    </location>
</feature>
<evidence type="ECO:0000313" key="6">
    <source>
        <dbReference type="EMBL" id="MBB5265054.1"/>
    </source>
</evidence>
<dbReference type="InterPro" id="IPR046348">
    <property type="entry name" value="SIS_dom_sf"/>
</dbReference>
<feature type="domain" description="HTH rpiR-type" evidence="4">
    <location>
        <begin position="5"/>
        <end position="81"/>
    </location>
</feature>
<evidence type="ECO:0000259" key="5">
    <source>
        <dbReference type="PROSITE" id="PS51464"/>
    </source>
</evidence>
<dbReference type="EMBL" id="JACHFW010000008">
    <property type="protein sequence ID" value="MBB5265054.1"/>
    <property type="molecule type" value="Genomic_DNA"/>
</dbReference>
<dbReference type="GO" id="GO:0003700">
    <property type="term" value="F:DNA-binding transcription factor activity"/>
    <property type="evidence" value="ECO:0007669"/>
    <property type="project" value="InterPro"/>
</dbReference>
<dbReference type="InterPro" id="IPR036388">
    <property type="entry name" value="WH-like_DNA-bd_sf"/>
</dbReference>
<keyword evidence="3" id="KW-0804">Transcription</keyword>
<evidence type="ECO:0000256" key="1">
    <source>
        <dbReference type="ARBA" id="ARBA00023015"/>
    </source>
</evidence>
<dbReference type="AlphaFoldDB" id="A0A7W8HB06"/>
<accession>A0A7W8HB06</accession>